<accession>A0ACC1L909</accession>
<evidence type="ECO:0000313" key="2">
    <source>
        <dbReference type="Proteomes" id="UP001140087"/>
    </source>
</evidence>
<protein>
    <submittedName>
        <fullName evidence="1">Uncharacterized protein</fullName>
    </submittedName>
</protein>
<gene>
    <name evidence="1" type="ORF">H4R21_001963</name>
</gene>
<organism evidence="1 2">
    <name type="scientific">Coemansia helicoidea</name>
    <dbReference type="NCBI Taxonomy" id="1286919"/>
    <lineage>
        <taxon>Eukaryota</taxon>
        <taxon>Fungi</taxon>
        <taxon>Fungi incertae sedis</taxon>
        <taxon>Zoopagomycota</taxon>
        <taxon>Kickxellomycotina</taxon>
        <taxon>Kickxellomycetes</taxon>
        <taxon>Kickxellales</taxon>
        <taxon>Kickxellaceae</taxon>
        <taxon>Coemansia</taxon>
    </lineage>
</organism>
<keyword evidence="2" id="KW-1185">Reference proteome</keyword>
<dbReference type="Proteomes" id="UP001140087">
    <property type="component" value="Unassembled WGS sequence"/>
</dbReference>
<name>A0ACC1L909_9FUNG</name>
<proteinExistence type="predicted"/>
<comment type="caution">
    <text evidence="1">The sequence shown here is derived from an EMBL/GenBank/DDBJ whole genome shotgun (WGS) entry which is preliminary data.</text>
</comment>
<sequence>MASFQAPDMGGPQPSIYGSFRHSPEKELLARTPSPASAPGTLTRSNSSSNHTAARRQPVPEFTPSGPQPYTQSSASLFPAPGPSGPPTHPDTQAQAGPVHYSSVPHLPPQPQANQQSQQFQRPPSTQAHQQPPQLQRQQSAQEYQQQPYGTFAGVPGGAASSIFSSPRPHGEGAAPAAPGAYYAPSSHTSSSGGPGAHSFPNSRHGRPQQPLGPNHQGSVYTTASYPSHGPQYRMGGGPAPSTMGNSSIYHGPQSYYSGWDDRDGSRMGRAGKVALGALAAGAVAYGMHGLIEGSSDEGKRKEMQRRQRAEEERQRRENDARLRREEEETRRREEHEQWLREENERYEQTLLAQKQQQQQQKFRQDQPQHLLQHLPQHLPPPPQVQPLYAGQASMPSLASGAPGRFRSESLASSTRHSHESDGFQPPAPFGRVPYTFDPRETRLPDPSRSSAGSRTAKTYPELRQKPADTKIKIGTILALKHTASGRHLCTDRSHSTESGSNQQLVYAHRRSVEEAELWQVLPANTDTPAPGAMVTYGMQVRLRHFETGRHLHSHYGYAEPTSGQNEVTASGDQANSDENDHWVVERWGDGAYGKTWKSTDTVVLRHYVSGMVLHSHDLQDPGDLQPVTCAGAGGSENDQWRAVLAQ</sequence>
<evidence type="ECO:0000313" key="1">
    <source>
        <dbReference type="EMBL" id="KAJ2803628.1"/>
    </source>
</evidence>
<reference evidence="1" key="1">
    <citation type="submission" date="2022-07" db="EMBL/GenBank/DDBJ databases">
        <title>Phylogenomic reconstructions and comparative analyses of Kickxellomycotina fungi.</title>
        <authorList>
            <person name="Reynolds N.K."/>
            <person name="Stajich J.E."/>
            <person name="Barry K."/>
            <person name="Grigoriev I.V."/>
            <person name="Crous P."/>
            <person name="Smith M.E."/>
        </authorList>
    </citation>
    <scope>NUCLEOTIDE SEQUENCE</scope>
    <source>
        <strain evidence="1">BCRC 34780</strain>
    </source>
</reference>
<dbReference type="EMBL" id="JANBUN010000456">
    <property type="protein sequence ID" value="KAJ2803628.1"/>
    <property type="molecule type" value="Genomic_DNA"/>
</dbReference>